<dbReference type="SUPFAM" id="SSF52172">
    <property type="entry name" value="CheY-like"/>
    <property type="match status" value="1"/>
</dbReference>
<dbReference type="SUPFAM" id="SSF46894">
    <property type="entry name" value="C-terminal effector domain of the bipartite response regulators"/>
    <property type="match status" value="1"/>
</dbReference>
<feature type="modified residue" description="4-aspartylphosphate" evidence="3">
    <location>
        <position position="59"/>
    </location>
</feature>
<dbReference type="CDD" id="cd17535">
    <property type="entry name" value="REC_NarL-like"/>
    <property type="match status" value="1"/>
</dbReference>
<keyword evidence="1 3" id="KW-0597">Phosphoprotein</keyword>
<dbReference type="OrthoDB" id="9796655at2"/>
<dbReference type="GO" id="GO:0000160">
    <property type="term" value="P:phosphorelay signal transduction system"/>
    <property type="evidence" value="ECO:0007669"/>
    <property type="project" value="InterPro"/>
</dbReference>
<dbReference type="SMART" id="SM00421">
    <property type="entry name" value="HTH_LUXR"/>
    <property type="match status" value="1"/>
</dbReference>
<dbReference type="SMART" id="SM00448">
    <property type="entry name" value="REC"/>
    <property type="match status" value="1"/>
</dbReference>
<dbReference type="InterPro" id="IPR001789">
    <property type="entry name" value="Sig_transdc_resp-reg_receiver"/>
</dbReference>
<dbReference type="PROSITE" id="PS50043">
    <property type="entry name" value="HTH_LUXR_2"/>
    <property type="match status" value="1"/>
</dbReference>
<protein>
    <submittedName>
        <fullName evidence="6">DNA-binding response regulator</fullName>
    </submittedName>
</protein>
<dbReference type="CDD" id="cd06170">
    <property type="entry name" value="LuxR_C_like"/>
    <property type="match status" value="1"/>
</dbReference>
<dbReference type="Proteomes" id="UP000078090">
    <property type="component" value="Unassembled WGS sequence"/>
</dbReference>
<dbReference type="Gene3D" id="3.40.50.2300">
    <property type="match status" value="1"/>
</dbReference>
<dbReference type="GO" id="GO:0003677">
    <property type="term" value="F:DNA binding"/>
    <property type="evidence" value="ECO:0007669"/>
    <property type="project" value="UniProtKB-KW"/>
</dbReference>
<dbReference type="InterPro" id="IPR000792">
    <property type="entry name" value="Tscrpt_reg_LuxR_C"/>
</dbReference>
<evidence type="ECO:0000259" key="5">
    <source>
        <dbReference type="PROSITE" id="PS50110"/>
    </source>
</evidence>
<dbReference type="InterPro" id="IPR011006">
    <property type="entry name" value="CheY-like_superfamily"/>
</dbReference>
<dbReference type="InterPro" id="IPR058245">
    <property type="entry name" value="NreC/VraR/RcsB-like_REC"/>
</dbReference>
<evidence type="ECO:0000256" key="2">
    <source>
        <dbReference type="ARBA" id="ARBA00023125"/>
    </source>
</evidence>
<dbReference type="InterPro" id="IPR039420">
    <property type="entry name" value="WalR-like"/>
</dbReference>
<organism evidence="6 7">
    <name type="scientific">Methylomonas methanica</name>
    <dbReference type="NCBI Taxonomy" id="421"/>
    <lineage>
        <taxon>Bacteria</taxon>
        <taxon>Pseudomonadati</taxon>
        <taxon>Pseudomonadota</taxon>
        <taxon>Gammaproteobacteria</taxon>
        <taxon>Methylococcales</taxon>
        <taxon>Methylococcaceae</taxon>
        <taxon>Methylomonas</taxon>
    </lineage>
</organism>
<dbReference type="RefSeq" id="WP_064010966.1">
    <property type="nucleotide sequence ID" value="NZ_LUUG01000139.1"/>
</dbReference>
<dbReference type="PROSITE" id="PS50110">
    <property type="entry name" value="RESPONSE_REGULATORY"/>
    <property type="match status" value="1"/>
</dbReference>
<dbReference type="EMBL" id="LUUG01000139">
    <property type="protein sequence ID" value="OAH95962.1"/>
    <property type="molecule type" value="Genomic_DNA"/>
</dbReference>
<dbReference type="PANTHER" id="PTHR43214:SF43">
    <property type="entry name" value="TWO-COMPONENT RESPONSE REGULATOR"/>
    <property type="match status" value="1"/>
</dbReference>
<dbReference type="PANTHER" id="PTHR43214">
    <property type="entry name" value="TWO-COMPONENT RESPONSE REGULATOR"/>
    <property type="match status" value="1"/>
</dbReference>
<sequence>MTKQTTINILLVDDHAIVREGYRSLISKQADLKVIAEASNGADAYCLYKECQPDVVVTDLTMPGLSGLELISRLKQRDRKARILVFSMHQNPSFARQACRAGALGYVSKSSAPDILLRAIRDVYLGRHILSADIAQALALEKLGNEATALNSLTAREFEILRLLVEANTQDDIAKTLNISPKTVGNCHYLIKNKLGVNSDIELTRLAIKLNVVSLLDLADPA</sequence>
<dbReference type="AlphaFoldDB" id="A0A177LSR8"/>
<name>A0A177LSR8_METMH</name>
<evidence type="ECO:0000256" key="3">
    <source>
        <dbReference type="PROSITE-ProRule" id="PRU00169"/>
    </source>
</evidence>
<reference evidence="6 7" key="1">
    <citation type="submission" date="2016-03" db="EMBL/GenBank/DDBJ databases">
        <authorList>
            <person name="Ploux O."/>
        </authorList>
    </citation>
    <scope>NUCLEOTIDE SEQUENCE [LARGE SCALE GENOMIC DNA]</scope>
    <source>
        <strain evidence="6 7">R-45363</strain>
    </source>
</reference>
<evidence type="ECO:0000313" key="7">
    <source>
        <dbReference type="Proteomes" id="UP000078090"/>
    </source>
</evidence>
<accession>A0A177LSR8</accession>
<gene>
    <name evidence="6" type="ORF">A1332_05450</name>
</gene>
<dbReference type="Pfam" id="PF00196">
    <property type="entry name" value="GerE"/>
    <property type="match status" value="1"/>
</dbReference>
<keyword evidence="2 6" id="KW-0238">DNA-binding</keyword>
<dbReference type="Pfam" id="PF00072">
    <property type="entry name" value="Response_reg"/>
    <property type="match status" value="1"/>
</dbReference>
<dbReference type="GO" id="GO:0006355">
    <property type="term" value="P:regulation of DNA-templated transcription"/>
    <property type="evidence" value="ECO:0007669"/>
    <property type="project" value="InterPro"/>
</dbReference>
<feature type="domain" description="Response regulatory" evidence="5">
    <location>
        <begin position="8"/>
        <end position="124"/>
    </location>
</feature>
<evidence type="ECO:0000313" key="6">
    <source>
        <dbReference type="EMBL" id="OAH95962.1"/>
    </source>
</evidence>
<evidence type="ECO:0000259" key="4">
    <source>
        <dbReference type="PROSITE" id="PS50043"/>
    </source>
</evidence>
<proteinExistence type="predicted"/>
<feature type="domain" description="HTH luxR-type" evidence="4">
    <location>
        <begin position="146"/>
        <end position="211"/>
    </location>
</feature>
<comment type="caution">
    <text evidence="6">The sequence shown here is derived from an EMBL/GenBank/DDBJ whole genome shotgun (WGS) entry which is preliminary data.</text>
</comment>
<evidence type="ECO:0000256" key="1">
    <source>
        <dbReference type="ARBA" id="ARBA00022553"/>
    </source>
</evidence>
<dbReference type="InterPro" id="IPR016032">
    <property type="entry name" value="Sig_transdc_resp-reg_C-effctor"/>
</dbReference>